<accession>A0A2S6H3B7</accession>
<dbReference type="Proteomes" id="UP000238071">
    <property type="component" value="Unassembled WGS sequence"/>
</dbReference>
<gene>
    <name evidence="1" type="ORF">B0F88_10539</name>
</gene>
<reference evidence="1 2" key="1">
    <citation type="submission" date="2018-02" db="EMBL/GenBank/DDBJ databases">
        <title>Subsurface microbial communities from deep shales in Ohio and West Virginia, USA.</title>
        <authorList>
            <person name="Wrighton K."/>
        </authorList>
    </citation>
    <scope>NUCLEOTIDE SEQUENCE [LARGE SCALE GENOMIC DNA]</scope>
    <source>
        <strain evidence="1 2">OWC-G53F</strain>
    </source>
</reference>
<dbReference type="AlphaFoldDB" id="A0A2S6H3B7"/>
<name>A0A2S6H3B7_9GAMM</name>
<evidence type="ECO:0000313" key="2">
    <source>
        <dbReference type="Proteomes" id="UP000238071"/>
    </source>
</evidence>
<dbReference type="EMBL" id="PTIY01000005">
    <property type="protein sequence ID" value="PPK71927.1"/>
    <property type="molecule type" value="Genomic_DNA"/>
</dbReference>
<comment type="caution">
    <text evidence="1">The sequence shown here is derived from an EMBL/GenBank/DDBJ whole genome shotgun (WGS) entry which is preliminary data.</text>
</comment>
<evidence type="ECO:0000313" key="1">
    <source>
        <dbReference type="EMBL" id="PPK71927.1"/>
    </source>
</evidence>
<organism evidence="1 2">
    <name type="scientific">Methylobacter tundripaludum</name>
    <dbReference type="NCBI Taxonomy" id="173365"/>
    <lineage>
        <taxon>Bacteria</taxon>
        <taxon>Pseudomonadati</taxon>
        <taxon>Pseudomonadota</taxon>
        <taxon>Gammaproteobacteria</taxon>
        <taxon>Methylococcales</taxon>
        <taxon>Methylococcaceae</taxon>
        <taxon>Methylobacter</taxon>
    </lineage>
</organism>
<protein>
    <submittedName>
        <fullName evidence="1">Uncharacterized protein</fullName>
    </submittedName>
</protein>
<proteinExistence type="predicted"/>
<sequence>MKKAKGKGRKAKTEHQIRPLAFRPLPFAFLESYS</sequence>
<keyword evidence="2" id="KW-1185">Reference proteome</keyword>